<keyword evidence="3" id="KW-0732">Signal</keyword>
<keyword evidence="11" id="KW-0808">Transferase</keyword>
<evidence type="ECO:0000256" key="3">
    <source>
        <dbReference type="ARBA" id="ARBA00022729"/>
    </source>
</evidence>
<dbReference type="VEuPathDB" id="TriTrypDB:TM35_000093310"/>
<dbReference type="UniPathway" id="UPA00378"/>
<keyword evidence="4" id="KW-0256">Endoplasmic reticulum</keyword>
<dbReference type="Pfam" id="PF18400">
    <property type="entry name" value="Thioredoxin_12"/>
    <property type="match status" value="1"/>
</dbReference>
<dbReference type="Proteomes" id="UP000192257">
    <property type="component" value="Unassembled WGS sequence"/>
</dbReference>
<dbReference type="EMBL" id="NBCO01000009">
    <property type="protein sequence ID" value="ORC90281.1"/>
    <property type="molecule type" value="Genomic_DNA"/>
</dbReference>
<evidence type="ECO:0000256" key="4">
    <source>
        <dbReference type="ARBA" id="ARBA00022824"/>
    </source>
</evidence>
<feature type="region of interest" description="Disordered" evidence="6">
    <location>
        <begin position="298"/>
        <end position="320"/>
    </location>
</feature>
<dbReference type="STRING" id="67003.A0A1X0P0A1"/>
<feature type="domain" description="Glucosyltransferase 24 catalytic" evidence="10">
    <location>
        <begin position="1390"/>
        <end position="1665"/>
    </location>
</feature>
<evidence type="ECO:0000313" key="12">
    <source>
        <dbReference type="Proteomes" id="UP000192257"/>
    </source>
</evidence>
<dbReference type="GO" id="GO:0018279">
    <property type="term" value="P:protein N-linked glycosylation via asparagine"/>
    <property type="evidence" value="ECO:0007669"/>
    <property type="project" value="TreeGrafter"/>
</dbReference>
<dbReference type="Pfam" id="PF06427">
    <property type="entry name" value="UDP-g_GGTase"/>
    <property type="match status" value="1"/>
</dbReference>
<dbReference type="InterPro" id="IPR040693">
    <property type="entry name" value="UGGT_TRXL_1"/>
</dbReference>
<protein>
    <submittedName>
        <fullName evidence="11">UDP-glucose:glycoprotein glucosyltransferase</fullName>
    </submittedName>
</protein>
<accession>A0A1X0P0A1</accession>
<comment type="subcellular location">
    <subcellularLocation>
        <location evidence="2">Endoplasmic reticulum lumen</location>
    </subcellularLocation>
</comment>
<feature type="domain" description="UGGT thioredoxin-like" evidence="9">
    <location>
        <begin position="528"/>
        <end position="783"/>
    </location>
</feature>
<evidence type="ECO:0000259" key="8">
    <source>
        <dbReference type="Pfam" id="PF18401"/>
    </source>
</evidence>
<dbReference type="GO" id="GO:0003980">
    <property type="term" value="F:UDP-glucose:glycoprotein glucosyltransferase activity"/>
    <property type="evidence" value="ECO:0007669"/>
    <property type="project" value="InterPro"/>
</dbReference>
<dbReference type="CDD" id="cd06432">
    <property type="entry name" value="GT8_HUGT1_C_like"/>
    <property type="match status" value="1"/>
</dbReference>
<comment type="caution">
    <text evidence="11">The sequence shown here is derived from an EMBL/GenBank/DDBJ whole genome shotgun (WGS) entry which is preliminary data.</text>
</comment>
<dbReference type="OrthoDB" id="27683at2759"/>
<dbReference type="InterPro" id="IPR009448">
    <property type="entry name" value="UDP-g_GGtrans"/>
</dbReference>
<evidence type="ECO:0000256" key="1">
    <source>
        <dbReference type="ARBA" id="ARBA00001913"/>
    </source>
</evidence>
<dbReference type="Pfam" id="PF18402">
    <property type="entry name" value="Thioredoxin_14"/>
    <property type="match status" value="1"/>
</dbReference>
<evidence type="ECO:0000259" key="10">
    <source>
        <dbReference type="Pfam" id="PF18404"/>
    </source>
</evidence>
<dbReference type="SUPFAM" id="SSF53448">
    <property type="entry name" value="Nucleotide-diphospho-sugar transferases"/>
    <property type="match status" value="1"/>
</dbReference>
<evidence type="ECO:0000259" key="9">
    <source>
        <dbReference type="Pfam" id="PF18402"/>
    </source>
</evidence>
<name>A0A1X0P0A1_9TRYP</name>
<keyword evidence="5" id="KW-0325">Glycoprotein</keyword>
<keyword evidence="12" id="KW-1185">Reference proteome</keyword>
<dbReference type="Gene3D" id="3.90.550.10">
    <property type="entry name" value="Spore Coat Polysaccharide Biosynthesis Protein SpsA, Chain A"/>
    <property type="match status" value="1"/>
</dbReference>
<gene>
    <name evidence="11" type="ORF">TM35_000093310</name>
</gene>
<dbReference type="Pfam" id="PF18401">
    <property type="entry name" value="Thioredoxin_13"/>
    <property type="match status" value="1"/>
</dbReference>
<dbReference type="GO" id="GO:0005788">
    <property type="term" value="C:endoplasmic reticulum lumen"/>
    <property type="evidence" value="ECO:0007669"/>
    <property type="project" value="UniProtKB-SubCell"/>
</dbReference>
<organism evidence="11 12">
    <name type="scientific">Trypanosoma theileri</name>
    <dbReference type="NCBI Taxonomy" id="67003"/>
    <lineage>
        <taxon>Eukaryota</taxon>
        <taxon>Discoba</taxon>
        <taxon>Euglenozoa</taxon>
        <taxon>Kinetoplastea</taxon>
        <taxon>Metakinetoplastina</taxon>
        <taxon>Trypanosomatida</taxon>
        <taxon>Trypanosomatidae</taxon>
        <taxon>Trypanosoma</taxon>
    </lineage>
</organism>
<dbReference type="InterPro" id="IPR029044">
    <property type="entry name" value="Nucleotide-diphossugar_trans"/>
</dbReference>
<proteinExistence type="predicted"/>
<reference evidence="11 12" key="1">
    <citation type="submission" date="2017-03" db="EMBL/GenBank/DDBJ databases">
        <title>An alternative strategy for trypanosome survival in the mammalian bloodstream revealed through genome and transcriptome analysis of the ubiquitous bovine parasite Trypanosoma (Megatrypanum) theileri.</title>
        <authorList>
            <person name="Kelly S."/>
            <person name="Ivens A."/>
            <person name="Mott A."/>
            <person name="O'Neill E."/>
            <person name="Emms D."/>
            <person name="Macleod O."/>
            <person name="Voorheis P."/>
            <person name="Matthews J."/>
            <person name="Matthews K."/>
            <person name="Carrington M."/>
        </authorList>
    </citation>
    <scope>NUCLEOTIDE SEQUENCE [LARGE SCALE GENOMIC DNA]</scope>
    <source>
        <strain evidence="11">Edinburgh</strain>
    </source>
</reference>
<comment type="cofactor">
    <cofactor evidence="1">
        <name>Ca(2+)</name>
        <dbReference type="ChEBI" id="CHEBI:29108"/>
    </cofactor>
</comment>
<dbReference type="InterPro" id="IPR040694">
    <property type="entry name" value="UGGT_TRXL_2"/>
</dbReference>
<dbReference type="Pfam" id="PF18404">
    <property type="entry name" value="Glyco_transf_24"/>
    <property type="match status" value="1"/>
</dbReference>
<sequence>MSYHTIQANIGSRLTAVVALLLCFGTVLQLWGISIAEAKGVHVTVAAPWTETPFLQEGCEWAAVRESNRDGFYECLQDVWHHVGALNNNNNNHNNNNNSISSIAGGALTLTQKSQYEMLFDIMERKNRSSYQMALLKMKLAARVYSPAVEAHWALARIAMRLADGCSIEGKPFVMIFGNAICNEHTLEKMLKDLSLSYSKDTNKRENNKEVEKETMMLFPKLDHIHPESKGQHVVILYGLVGEQQTMRLFKIIQSYLHIVRFAFRHLPVTGGMWENPLFVQGYGVTVDLKNVEYKVMDKKSSETETEQQENKSEGEGRDIEPVGGFDLNILKRRYPNLTKQLNSFGDYLAEMIDREEVKVDFHMWETQHMGGAAVKQVMNAAKEERLNVLLNILTNFPLHASKLSKMGSATGGAIDGEMQQVMMQLLSLVQAGSSLAFLNGQRINTPEMDLFSILEKIEAEDKLLESLTQILTSYHLPSPETDNGFLSVESTKMTGLLNDITETVQNRIALKGLDLKRATTRIWFPQKSILWINDIEKDSNYEHLSLDLNTIFETSYSGIPQIPKRNLLNIVGIVDPTTPEGHQAIITLMKIVAQGQPLRAGIVIVNPHWLPEIHVSIDKKEDDVEIPEKSSPSKAIMMIAATLWELLRENTGNAREAIQFMVYLREYVINGQTISDSDINVVAESILSMANKRSLLEIMGDKDFNKYYHETQETIYNLHFKEFPTILINGNMFSGDVLAALEKGLMMELSHIRDLVGEEKIKNTDVDMYESIMESSGAIHRYFRDLYEDQVYVNWASKSIIDFLQYRSFLFPLSNTKEVPLLSTVLRVQAPLKSRDLQAILKITEELYECKDRSEKCRFIRHTFAICGMLKDNKRRTLAVDLERLLINENINGNNKDGSRRLEFMREFLLKVIPKSDKIDMNNPDVYEKFLSTVHFSSDMEKVLANTSPKSDILLKEEEQEKLVDGFCKDMRNSHTLLTGEVEDIKSIYYYVNGRRFTYSDDYTLKDLEDAALRELSFAEIVGEVIKDIHFEKIHTYLQKNKPNNAFYASKISAVSALLKEYYIRVDLPKEYQHLPPAPGPISFVVNPISGKQPRHRFTIILDPISQKSQLLVSLCDYIVHSPIDASCTVYLNPSQHSGKPMRNFYQFVGDVNVNFDNTGRVIPPAAIFRRLPSKHLLTLGVVEPEGWTVFPMKAQYDLDNIILSSLPQASQYLYAIYRINSILITGSAKESGGSTPPRGLPLLIRSLRNNTNTNRNSVNSANSNSGSLTRDTLVMANLGYFQLQSTPGVWYLTVQPGAFAKSFYISKVKGVRTNYVEKIEYNGVFNFSKGQSIPIVVSSFTGEFIKLEVAKVPGEGNVQIGDLVEASAIHMEWPPRGPQKTRPVRPTLNIFSVASGHLYERFLRMMIHSVMKTSSDVHGANTTRIKFWLIENFLSPQFKELVPLLAEHYGFDVGFVTYRWPWWLNKQTEKQRTIWAYKILFLDVLFPLEVERIIFVDADQTVQADLHELYNMNIGNAPTAYTPFCRKHPNEATKNFRFWDQGFWLRHLNGKPYHISAIYLVDVRRLRAIAGGDKYRLMYSQLSRDPNSLANLDQDLPNFMQEEVPIYSLPEEWLWCETWCGAESKAQAKTIDLCNNPLTKIPKLENAKLIIKGWEEMDAELETLSEKLRQEHHAKQQRK</sequence>
<dbReference type="RefSeq" id="XP_028884347.1">
    <property type="nucleotide sequence ID" value="XM_029024570.1"/>
</dbReference>
<dbReference type="PANTHER" id="PTHR11226">
    <property type="entry name" value="UDP-GLUCOSE GLYCOPROTEIN:GLUCOSYLTRANSFERASE"/>
    <property type="match status" value="1"/>
</dbReference>
<evidence type="ECO:0000256" key="5">
    <source>
        <dbReference type="ARBA" id="ARBA00023180"/>
    </source>
</evidence>
<evidence type="ECO:0000256" key="6">
    <source>
        <dbReference type="SAM" id="MobiDB-lite"/>
    </source>
</evidence>
<dbReference type="InterPro" id="IPR040692">
    <property type="entry name" value="UGGT_TRXL_3"/>
</dbReference>
<evidence type="ECO:0000256" key="2">
    <source>
        <dbReference type="ARBA" id="ARBA00004319"/>
    </source>
</evidence>
<dbReference type="PANTHER" id="PTHR11226:SF0">
    <property type="entry name" value="UDP-GLUCOSE:GLYCOPROTEIN GLUCOSYLTRANSFERASE"/>
    <property type="match status" value="1"/>
</dbReference>
<evidence type="ECO:0000313" key="11">
    <source>
        <dbReference type="EMBL" id="ORC90281.1"/>
    </source>
</evidence>
<feature type="domain" description="UGGT thioredoxin-like" evidence="7">
    <location>
        <begin position="51"/>
        <end position="270"/>
    </location>
</feature>
<dbReference type="GO" id="GO:0051082">
    <property type="term" value="F:unfolded protein binding"/>
    <property type="evidence" value="ECO:0007669"/>
    <property type="project" value="TreeGrafter"/>
</dbReference>
<evidence type="ECO:0000259" key="7">
    <source>
        <dbReference type="Pfam" id="PF18400"/>
    </source>
</evidence>
<dbReference type="InterPro" id="IPR040497">
    <property type="entry name" value="Glyco_transf_24"/>
</dbReference>
<dbReference type="GeneID" id="39984350"/>
<dbReference type="GO" id="GO:0036503">
    <property type="term" value="P:ERAD pathway"/>
    <property type="evidence" value="ECO:0007669"/>
    <property type="project" value="TreeGrafter"/>
</dbReference>
<feature type="domain" description="UGGT thioredoxin-like" evidence="8">
    <location>
        <begin position="359"/>
        <end position="473"/>
    </location>
</feature>